<evidence type="ECO:0000256" key="3">
    <source>
        <dbReference type="PIRSR" id="PIRSR617453-50"/>
    </source>
</evidence>
<dbReference type="PROSITE" id="PS50968">
    <property type="entry name" value="BIOTINYL_LIPOYL"/>
    <property type="match status" value="1"/>
</dbReference>
<dbReference type="GO" id="GO:0005960">
    <property type="term" value="C:glycine cleavage complex"/>
    <property type="evidence" value="ECO:0007669"/>
    <property type="project" value="UniProtKB-UniRule"/>
</dbReference>
<dbReference type="GO" id="GO:0019464">
    <property type="term" value="P:glycine decarboxylation via glycine cleavage system"/>
    <property type="evidence" value="ECO:0007669"/>
    <property type="project" value="UniProtKB-UniRule"/>
</dbReference>
<dbReference type="InterPro" id="IPR000089">
    <property type="entry name" value="Biotin_lipoyl"/>
</dbReference>
<dbReference type="GO" id="GO:0005739">
    <property type="term" value="C:mitochondrion"/>
    <property type="evidence" value="ECO:0007669"/>
    <property type="project" value="UniProtKB-SubCell"/>
</dbReference>
<comment type="cofactor">
    <cofactor evidence="4">
        <name>(R)-lipoate</name>
        <dbReference type="ChEBI" id="CHEBI:83088"/>
    </cofactor>
    <text evidence="4">Binds 1 lipoyl cofactor covalently.</text>
</comment>
<evidence type="ECO:0000259" key="5">
    <source>
        <dbReference type="PROSITE" id="PS50968"/>
    </source>
</evidence>
<dbReference type="NCBIfam" id="NF002270">
    <property type="entry name" value="PRK01202.1"/>
    <property type="match status" value="1"/>
</dbReference>
<organism evidence="6 7">
    <name type="scientific">Dispira parvispora</name>
    <dbReference type="NCBI Taxonomy" id="1520584"/>
    <lineage>
        <taxon>Eukaryota</taxon>
        <taxon>Fungi</taxon>
        <taxon>Fungi incertae sedis</taxon>
        <taxon>Zoopagomycota</taxon>
        <taxon>Kickxellomycotina</taxon>
        <taxon>Dimargaritomycetes</taxon>
        <taxon>Dimargaritales</taxon>
        <taxon>Dimargaritaceae</taxon>
        <taxon>Dispira</taxon>
    </lineage>
</organism>
<comment type="subunit">
    <text evidence="4">The glycine cleavage system is composed of four proteins: P, T, L and H.</text>
</comment>
<keyword evidence="4" id="KW-0496">Mitochondrion</keyword>
<dbReference type="SUPFAM" id="SSF51230">
    <property type="entry name" value="Single hybrid motif"/>
    <property type="match status" value="1"/>
</dbReference>
<dbReference type="GO" id="GO:0009249">
    <property type="term" value="P:protein lipoylation"/>
    <property type="evidence" value="ECO:0007669"/>
    <property type="project" value="TreeGrafter"/>
</dbReference>
<evidence type="ECO:0000313" key="7">
    <source>
        <dbReference type="Proteomes" id="UP001150925"/>
    </source>
</evidence>
<dbReference type="Proteomes" id="UP001150925">
    <property type="component" value="Unassembled WGS sequence"/>
</dbReference>
<dbReference type="Pfam" id="PF01597">
    <property type="entry name" value="GCV_H"/>
    <property type="match status" value="1"/>
</dbReference>
<dbReference type="AlphaFoldDB" id="A0A9W8AVY6"/>
<feature type="modified residue" description="N6-lipoyllysine" evidence="3">
    <location>
        <position position="95"/>
    </location>
</feature>
<dbReference type="OrthoDB" id="10264154at2759"/>
<evidence type="ECO:0000256" key="4">
    <source>
        <dbReference type="RuleBase" id="RU364055"/>
    </source>
</evidence>
<sequence>MLAPFVRMPLARAFQASSRQGATLPLYWRRAYSSQGPVTKYTSSHEWVKIDKNVATIGVTQYAQKLLGDVVFVELPELEKQVERSEPVSTVESVKAASDIYAPADGTIVEANELLSEQPGLINKSPENDGWIFKMSLESDSKFEDLMNEEQYQDFCTKE</sequence>
<dbReference type="NCBIfam" id="TIGR00527">
    <property type="entry name" value="gcvH"/>
    <property type="match status" value="1"/>
</dbReference>
<dbReference type="PANTHER" id="PTHR11715:SF3">
    <property type="entry name" value="GLYCINE CLEAVAGE SYSTEM H PROTEIN-RELATED"/>
    <property type="match status" value="1"/>
</dbReference>
<dbReference type="EMBL" id="JANBPY010000661">
    <property type="protein sequence ID" value="KAJ1964802.1"/>
    <property type="molecule type" value="Genomic_DNA"/>
</dbReference>
<evidence type="ECO:0000256" key="1">
    <source>
        <dbReference type="ARBA" id="ARBA00009249"/>
    </source>
</evidence>
<comment type="function">
    <text evidence="4">The H protein shuttles the methylamine group of glycine from the P protein to the T protein.</text>
</comment>
<dbReference type="HAMAP" id="MF_00272">
    <property type="entry name" value="GcvH"/>
    <property type="match status" value="1"/>
</dbReference>
<reference evidence="6" key="1">
    <citation type="submission" date="2022-07" db="EMBL/GenBank/DDBJ databases">
        <title>Phylogenomic reconstructions and comparative analyses of Kickxellomycotina fungi.</title>
        <authorList>
            <person name="Reynolds N.K."/>
            <person name="Stajich J.E."/>
            <person name="Barry K."/>
            <person name="Grigoriev I.V."/>
            <person name="Crous P."/>
            <person name="Smith M.E."/>
        </authorList>
    </citation>
    <scope>NUCLEOTIDE SEQUENCE</scope>
    <source>
        <strain evidence="6">RSA 1196</strain>
    </source>
</reference>
<comment type="subcellular location">
    <subcellularLocation>
        <location evidence="4">Mitochondrion</location>
    </subcellularLocation>
</comment>
<dbReference type="InterPro" id="IPR011053">
    <property type="entry name" value="Single_hybrid_motif"/>
</dbReference>
<evidence type="ECO:0000313" key="6">
    <source>
        <dbReference type="EMBL" id="KAJ1964802.1"/>
    </source>
</evidence>
<comment type="similarity">
    <text evidence="1 4">Belongs to the GcvH family.</text>
</comment>
<dbReference type="PANTHER" id="PTHR11715">
    <property type="entry name" value="GLYCINE CLEAVAGE SYSTEM H PROTEIN"/>
    <property type="match status" value="1"/>
</dbReference>
<dbReference type="InterPro" id="IPR033753">
    <property type="entry name" value="GCV_H/Fam206"/>
</dbReference>
<accession>A0A9W8AVY6</accession>
<name>A0A9W8AVY6_9FUNG</name>
<keyword evidence="7" id="KW-1185">Reference proteome</keyword>
<proteinExistence type="inferred from homology"/>
<gene>
    <name evidence="6" type="ORF">IWQ62_002827</name>
</gene>
<dbReference type="CDD" id="cd06848">
    <property type="entry name" value="GCS_H"/>
    <property type="match status" value="1"/>
</dbReference>
<keyword evidence="2 3" id="KW-0450">Lipoyl</keyword>
<dbReference type="InterPro" id="IPR017453">
    <property type="entry name" value="GCV_H_sub"/>
</dbReference>
<feature type="domain" description="Lipoyl-binding" evidence="5">
    <location>
        <begin position="54"/>
        <end position="136"/>
    </location>
</feature>
<keyword evidence="4" id="KW-0809">Transit peptide</keyword>
<evidence type="ECO:0000256" key="2">
    <source>
        <dbReference type="ARBA" id="ARBA00022823"/>
    </source>
</evidence>
<protein>
    <recommendedName>
        <fullName evidence="4">Glycine cleavage system H protein</fullName>
    </recommendedName>
</protein>
<comment type="caution">
    <text evidence="6">The sequence shown here is derived from an EMBL/GenBank/DDBJ whole genome shotgun (WGS) entry which is preliminary data.</text>
</comment>
<dbReference type="InterPro" id="IPR002930">
    <property type="entry name" value="GCV_H"/>
</dbReference>
<dbReference type="Gene3D" id="2.40.50.100">
    <property type="match status" value="1"/>
</dbReference>